<reference evidence="9 10" key="1">
    <citation type="submission" date="2019-05" db="EMBL/GenBank/DDBJ databases">
        <authorList>
            <consortium name="Pathogen Informatics"/>
        </authorList>
    </citation>
    <scope>NUCLEOTIDE SEQUENCE [LARGE SCALE GENOMIC DNA]</scope>
    <source>
        <strain evidence="9 10">NCTC11429</strain>
    </source>
</reference>
<accession>A0A4V6KNP8</accession>
<dbReference type="PANTHER" id="PTHR43304:SF1">
    <property type="entry name" value="PAC DOMAIN-CONTAINING PROTEIN"/>
    <property type="match status" value="1"/>
</dbReference>
<keyword evidence="4 9" id="KW-0808">Transferase</keyword>
<evidence type="ECO:0000256" key="5">
    <source>
        <dbReference type="ARBA" id="ARBA00022777"/>
    </source>
</evidence>
<dbReference type="SMART" id="SM00388">
    <property type="entry name" value="HisKA"/>
    <property type="match status" value="1"/>
</dbReference>
<protein>
    <recommendedName>
        <fullName evidence="2">histidine kinase</fullName>
        <ecNumber evidence="2">2.7.13.3</ecNumber>
    </recommendedName>
</protein>
<dbReference type="Proteomes" id="UP000308196">
    <property type="component" value="Chromosome"/>
</dbReference>
<feature type="domain" description="PAS" evidence="7">
    <location>
        <begin position="261"/>
        <end position="331"/>
    </location>
</feature>
<dbReference type="CDD" id="cd00130">
    <property type="entry name" value="PAS"/>
    <property type="match status" value="2"/>
</dbReference>
<dbReference type="Pfam" id="PF08448">
    <property type="entry name" value="PAS_4"/>
    <property type="match status" value="1"/>
</dbReference>
<dbReference type="SUPFAM" id="SSF47384">
    <property type="entry name" value="Homodimeric domain of signal transducing histidine kinase"/>
    <property type="match status" value="1"/>
</dbReference>
<dbReference type="GO" id="GO:0000155">
    <property type="term" value="F:phosphorelay sensor kinase activity"/>
    <property type="evidence" value="ECO:0007669"/>
    <property type="project" value="InterPro"/>
</dbReference>
<feature type="domain" description="Histidine kinase" evidence="6">
    <location>
        <begin position="412"/>
        <end position="620"/>
    </location>
</feature>
<dbReference type="SUPFAM" id="SSF55785">
    <property type="entry name" value="PYP-like sensor domain (PAS domain)"/>
    <property type="match status" value="2"/>
</dbReference>
<dbReference type="SUPFAM" id="SSF55874">
    <property type="entry name" value="ATPase domain of HSP90 chaperone/DNA topoisomerase II/histidine kinase"/>
    <property type="match status" value="1"/>
</dbReference>
<organism evidence="9 10">
    <name type="scientific">Sphingobacterium thalpophilum</name>
    <dbReference type="NCBI Taxonomy" id="259"/>
    <lineage>
        <taxon>Bacteria</taxon>
        <taxon>Pseudomonadati</taxon>
        <taxon>Bacteroidota</taxon>
        <taxon>Sphingobacteriia</taxon>
        <taxon>Sphingobacteriales</taxon>
        <taxon>Sphingobacteriaceae</taxon>
        <taxon>Sphingobacterium</taxon>
    </lineage>
</organism>
<feature type="domain" description="PAC" evidence="8">
    <location>
        <begin position="335"/>
        <end position="387"/>
    </location>
</feature>
<dbReference type="CDD" id="cd00075">
    <property type="entry name" value="HATPase"/>
    <property type="match status" value="1"/>
</dbReference>
<dbReference type="KEGG" id="stha:NCTC11429_00873"/>
<dbReference type="InterPro" id="IPR036097">
    <property type="entry name" value="HisK_dim/P_sf"/>
</dbReference>
<dbReference type="PROSITE" id="PS50113">
    <property type="entry name" value="PAC"/>
    <property type="match status" value="1"/>
</dbReference>
<gene>
    <name evidence="9" type="primary">saeS</name>
    <name evidence="9" type="ORF">NCTC11429_00873</name>
</gene>
<dbReference type="Pfam" id="PF02518">
    <property type="entry name" value="HATPase_c"/>
    <property type="match status" value="1"/>
</dbReference>
<dbReference type="EMBL" id="LR590484">
    <property type="protein sequence ID" value="VTR31718.1"/>
    <property type="molecule type" value="Genomic_DNA"/>
</dbReference>
<evidence type="ECO:0000256" key="1">
    <source>
        <dbReference type="ARBA" id="ARBA00000085"/>
    </source>
</evidence>
<evidence type="ECO:0000256" key="2">
    <source>
        <dbReference type="ARBA" id="ARBA00012438"/>
    </source>
</evidence>
<dbReference type="InterPro" id="IPR000700">
    <property type="entry name" value="PAS-assoc_C"/>
</dbReference>
<dbReference type="InterPro" id="IPR036890">
    <property type="entry name" value="HATPase_C_sf"/>
</dbReference>
<dbReference type="EC" id="2.7.13.3" evidence="2"/>
<dbReference type="PANTHER" id="PTHR43304">
    <property type="entry name" value="PHYTOCHROME-LIKE PROTEIN CPH1"/>
    <property type="match status" value="1"/>
</dbReference>
<name>A0A4V6KNP8_9SPHI</name>
<keyword evidence="5 9" id="KW-0418">Kinase</keyword>
<evidence type="ECO:0000256" key="4">
    <source>
        <dbReference type="ARBA" id="ARBA00022679"/>
    </source>
</evidence>
<dbReference type="InterPro" id="IPR004358">
    <property type="entry name" value="Sig_transdc_His_kin-like_C"/>
</dbReference>
<comment type="catalytic activity">
    <reaction evidence="1">
        <text>ATP + protein L-histidine = ADP + protein N-phospho-L-histidine.</text>
        <dbReference type="EC" id="2.7.13.3"/>
    </reaction>
</comment>
<dbReference type="PRINTS" id="PR00344">
    <property type="entry name" value="BCTRLSENSOR"/>
</dbReference>
<dbReference type="InterPro" id="IPR035965">
    <property type="entry name" value="PAS-like_dom_sf"/>
</dbReference>
<dbReference type="PROSITE" id="PS50109">
    <property type="entry name" value="HIS_KIN"/>
    <property type="match status" value="1"/>
</dbReference>
<dbReference type="Gene3D" id="1.10.287.130">
    <property type="match status" value="1"/>
</dbReference>
<dbReference type="InterPro" id="IPR003661">
    <property type="entry name" value="HisK_dim/P_dom"/>
</dbReference>
<dbReference type="PROSITE" id="PS50112">
    <property type="entry name" value="PAS"/>
    <property type="match status" value="1"/>
</dbReference>
<dbReference type="Pfam" id="PF13426">
    <property type="entry name" value="PAS_9"/>
    <property type="match status" value="1"/>
</dbReference>
<dbReference type="InterPro" id="IPR005467">
    <property type="entry name" value="His_kinase_dom"/>
</dbReference>
<dbReference type="InterPro" id="IPR001610">
    <property type="entry name" value="PAC"/>
</dbReference>
<dbReference type="CDD" id="cd00082">
    <property type="entry name" value="HisKA"/>
    <property type="match status" value="1"/>
</dbReference>
<dbReference type="NCBIfam" id="TIGR00229">
    <property type="entry name" value="sensory_box"/>
    <property type="match status" value="2"/>
</dbReference>
<proteinExistence type="predicted"/>
<dbReference type="InterPro" id="IPR052162">
    <property type="entry name" value="Sensor_kinase/Photoreceptor"/>
</dbReference>
<dbReference type="SMART" id="SM00086">
    <property type="entry name" value="PAC"/>
    <property type="match status" value="2"/>
</dbReference>
<dbReference type="Gene3D" id="3.30.450.20">
    <property type="entry name" value="PAS domain"/>
    <property type="match status" value="3"/>
</dbReference>
<dbReference type="InterPro" id="IPR000014">
    <property type="entry name" value="PAS"/>
</dbReference>
<dbReference type="Pfam" id="PF08447">
    <property type="entry name" value="PAS_3"/>
    <property type="match status" value="1"/>
</dbReference>
<dbReference type="SMART" id="SM00091">
    <property type="entry name" value="PAS"/>
    <property type="match status" value="2"/>
</dbReference>
<evidence type="ECO:0000256" key="3">
    <source>
        <dbReference type="ARBA" id="ARBA00022553"/>
    </source>
</evidence>
<dbReference type="InterPro" id="IPR013655">
    <property type="entry name" value="PAS_fold_3"/>
</dbReference>
<dbReference type="InterPro" id="IPR003594">
    <property type="entry name" value="HATPase_dom"/>
</dbReference>
<dbReference type="AlphaFoldDB" id="A0A4V6KNP8"/>
<evidence type="ECO:0000259" key="7">
    <source>
        <dbReference type="PROSITE" id="PS50112"/>
    </source>
</evidence>
<evidence type="ECO:0000313" key="9">
    <source>
        <dbReference type="EMBL" id="VTR31718.1"/>
    </source>
</evidence>
<dbReference type="Gene3D" id="3.30.565.10">
    <property type="entry name" value="Histidine kinase-like ATPase, C-terminal domain"/>
    <property type="match status" value="1"/>
</dbReference>
<sequence>MYLQRDFLSPFSIHNSMSGLEGLLLTADDGVILQANRRANELLALKNAKPTTNKIHQLTTFYSADSRAPLHPEQTPFYTALQEKRELQEIVLGISVEDQLKWLLFNIHPLKEKDYNGLLISFMDVSGLVSQNQDVKDKQQQLQLLVASLNDIVFEVTDEGVFKNYWTNDPSLLFYRPDEFLDRRMDELFPPHLSGPAIQLIQKALKLEKEFKMEFQSPFKQHKNKWYSLQVKPIHRSQNHVALVVSDITEQIESTEKIRFNEHKFNQAFHFSGLGMALTDLRGFCIESNNTLTKILGYTQTELSKMNFSDYTHPDDTRQEAELRTKLVQGKVDSFTLQKRYKHKLGHFVWCSVTISAVFDHTGSPLFLIVQVQDISESKRNIEILKRQKMESELVKIDLETKVRQMEEFAGILAHDLKGPLSNMQMLIDEIKVSRDEKIKSDFLDLLKASTDQLSETLHDLGDILDLRSNTALHFEKCDFLQVYLSVKHQLIEEIQQKNAFISVDFEVESIHYPKIYLESILVNLISNALRFTAQGRQPHIEIQTHAGEGGTVLTVKDNGLGINLPKYKSQLFMFKKIFHRGIESKGVGLFLIRHQIESLGGKIDVHSEPDKGSIFSVNF</sequence>
<dbReference type="SMART" id="SM00387">
    <property type="entry name" value="HATPase_c"/>
    <property type="match status" value="1"/>
</dbReference>
<keyword evidence="3" id="KW-0597">Phosphoprotein</keyword>
<evidence type="ECO:0000313" key="10">
    <source>
        <dbReference type="Proteomes" id="UP000308196"/>
    </source>
</evidence>
<dbReference type="InterPro" id="IPR013656">
    <property type="entry name" value="PAS_4"/>
</dbReference>
<dbReference type="STRING" id="1123265.GCA_000686625_02878"/>
<evidence type="ECO:0000259" key="8">
    <source>
        <dbReference type="PROSITE" id="PS50113"/>
    </source>
</evidence>
<evidence type="ECO:0000259" key="6">
    <source>
        <dbReference type="PROSITE" id="PS50109"/>
    </source>
</evidence>